<dbReference type="EMBL" id="KQ964515">
    <property type="protein sequence ID" value="KXN70015.1"/>
    <property type="molecule type" value="Genomic_DNA"/>
</dbReference>
<feature type="chain" id="PRO_5007294524" evidence="2">
    <location>
        <begin position="17"/>
        <end position="139"/>
    </location>
</feature>
<name>A0A137P4T9_CONC2</name>
<proteinExistence type="predicted"/>
<evidence type="ECO:0000256" key="1">
    <source>
        <dbReference type="SAM" id="MobiDB-lite"/>
    </source>
</evidence>
<accession>A0A137P4T9</accession>
<dbReference type="AlphaFoldDB" id="A0A137P4T9"/>
<protein>
    <submittedName>
        <fullName evidence="3">Uncharacterized protein</fullName>
    </submittedName>
</protein>
<feature type="compositionally biased region" description="Polar residues" evidence="1">
    <location>
        <begin position="50"/>
        <end position="95"/>
    </location>
</feature>
<feature type="signal peptide" evidence="2">
    <location>
        <begin position="1"/>
        <end position="16"/>
    </location>
</feature>
<keyword evidence="4" id="KW-1185">Reference proteome</keyword>
<sequence>MKTLLILSFILPSICQFDMMNIFPTSIRNVLVTQMEAAASSQSNQKASSTISPNSLQGAARSNPSSKEGLPTITSSMNTNPTMTPQKDTLSDTITTSVNESNRLPANSQNLEHSALSNAFKLNGPIALSAVGLLIVTFL</sequence>
<gene>
    <name evidence="3" type="ORF">CONCODRAFT_7481</name>
</gene>
<keyword evidence="2" id="KW-0732">Signal</keyword>
<dbReference type="Proteomes" id="UP000070444">
    <property type="component" value="Unassembled WGS sequence"/>
</dbReference>
<evidence type="ECO:0000313" key="3">
    <source>
        <dbReference type="EMBL" id="KXN70015.1"/>
    </source>
</evidence>
<feature type="region of interest" description="Disordered" evidence="1">
    <location>
        <begin position="38"/>
        <end position="95"/>
    </location>
</feature>
<evidence type="ECO:0000313" key="4">
    <source>
        <dbReference type="Proteomes" id="UP000070444"/>
    </source>
</evidence>
<organism evidence="3 4">
    <name type="scientific">Conidiobolus coronatus (strain ATCC 28846 / CBS 209.66 / NRRL 28638)</name>
    <name type="common">Delacroixia coronata</name>
    <dbReference type="NCBI Taxonomy" id="796925"/>
    <lineage>
        <taxon>Eukaryota</taxon>
        <taxon>Fungi</taxon>
        <taxon>Fungi incertae sedis</taxon>
        <taxon>Zoopagomycota</taxon>
        <taxon>Entomophthoromycotina</taxon>
        <taxon>Entomophthoromycetes</taxon>
        <taxon>Entomophthorales</taxon>
        <taxon>Ancylistaceae</taxon>
        <taxon>Conidiobolus</taxon>
    </lineage>
</organism>
<evidence type="ECO:0000256" key="2">
    <source>
        <dbReference type="SAM" id="SignalP"/>
    </source>
</evidence>
<reference evidence="3 4" key="1">
    <citation type="journal article" date="2015" name="Genome Biol. Evol.">
        <title>Phylogenomic analyses indicate that early fungi evolved digesting cell walls of algal ancestors of land plants.</title>
        <authorList>
            <person name="Chang Y."/>
            <person name="Wang S."/>
            <person name="Sekimoto S."/>
            <person name="Aerts A.L."/>
            <person name="Choi C."/>
            <person name="Clum A."/>
            <person name="LaButti K.M."/>
            <person name="Lindquist E.A."/>
            <person name="Yee Ngan C."/>
            <person name="Ohm R.A."/>
            <person name="Salamov A.A."/>
            <person name="Grigoriev I.V."/>
            <person name="Spatafora J.W."/>
            <person name="Berbee M.L."/>
        </authorList>
    </citation>
    <scope>NUCLEOTIDE SEQUENCE [LARGE SCALE GENOMIC DNA]</scope>
    <source>
        <strain evidence="3 4">NRRL 28638</strain>
    </source>
</reference>
<feature type="compositionally biased region" description="Low complexity" evidence="1">
    <location>
        <begin position="38"/>
        <end position="49"/>
    </location>
</feature>